<keyword evidence="4 7" id="KW-0067">ATP-binding</keyword>
<keyword evidence="2" id="KW-0813">Transport</keyword>
<dbReference type="InterPro" id="IPR017871">
    <property type="entry name" value="ABC_transporter-like_CS"/>
</dbReference>
<proteinExistence type="inferred from homology"/>
<dbReference type="SMART" id="SM00382">
    <property type="entry name" value="AAA"/>
    <property type="match status" value="2"/>
</dbReference>
<dbReference type="InterPro" id="IPR003593">
    <property type="entry name" value="AAA+_ATPase"/>
</dbReference>
<dbReference type="Pfam" id="PF00005">
    <property type="entry name" value="ABC_tran"/>
    <property type="match status" value="2"/>
</dbReference>
<gene>
    <name evidence="7" type="ORF">OJ962_18355</name>
</gene>
<dbReference type="PANTHER" id="PTHR43820">
    <property type="entry name" value="HIGH-AFFINITY BRANCHED-CHAIN AMINO ACID TRANSPORT ATP-BINDING PROTEIN LIVF"/>
    <property type="match status" value="1"/>
</dbReference>
<dbReference type="SUPFAM" id="SSF52540">
    <property type="entry name" value="P-loop containing nucleoside triphosphate hydrolases"/>
    <property type="match status" value="2"/>
</dbReference>
<evidence type="ECO:0000256" key="2">
    <source>
        <dbReference type="ARBA" id="ARBA00022448"/>
    </source>
</evidence>
<comment type="caution">
    <text evidence="7">The sequence shown here is derived from an EMBL/GenBank/DDBJ whole genome shotgun (WGS) entry which is preliminary data.</text>
</comment>
<comment type="similarity">
    <text evidence="1">Belongs to the ABC transporter superfamily.</text>
</comment>
<dbReference type="Gene3D" id="3.40.50.300">
    <property type="entry name" value="P-loop containing nucleotide triphosphate hydrolases"/>
    <property type="match status" value="2"/>
</dbReference>
<keyword evidence="5" id="KW-0029">Amino-acid transport</keyword>
<dbReference type="GO" id="GO:0005524">
    <property type="term" value="F:ATP binding"/>
    <property type="evidence" value="ECO:0007669"/>
    <property type="project" value="UniProtKB-KW"/>
</dbReference>
<dbReference type="InterPro" id="IPR032823">
    <property type="entry name" value="BCA_ABC_TP_C"/>
</dbReference>
<evidence type="ECO:0000259" key="6">
    <source>
        <dbReference type="PROSITE" id="PS50893"/>
    </source>
</evidence>
<accession>A0ABT4RLM6</accession>
<dbReference type="PANTHER" id="PTHR43820:SF4">
    <property type="entry name" value="HIGH-AFFINITY BRANCHED-CHAIN AMINO ACID TRANSPORT ATP-BINDING PROTEIN LIVF"/>
    <property type="match status" value="1"/>
</dbReference>
<protein>
    <submittedName>
        <fullName evidence="7">ATP-binding cassette domain-containing protein</fullName>
    </submittedName>
</protein>
<evidence type="ECO:0000256" key="4">
    <source>
        <dbReference type="ARBA" id="ARBA00022840"/>
    </source>
</evidence>
<sequence length="504" mass="53055">MHDLRVSYAGAVKALRGVSLSVPEGSVVAVLGNNGAGKSTLLRALSGTLPASGGAITGGTIELRGKALPRDDAASIARSGLVQVPEGRRVFANLTVEENLRAGGLAAPDRAKRAEARAWVDELFPILRERATQRAGLLSGGEQQMLAIGRALMASPQVLLLDEPSLGLAPKIVERVGEVIREINARGVTVVLVEQNAAMALAVADHAVVLEVGEVALRGTAEELAESEAVRERYLGVSTQAAATGTRVESSAQPLAVEALSVRFGGLAALSDVSFTVEPGSLHALIGPNGAGKSTCLNVLSGVYAASAGSVRYGSHELTRLRPHRIAALGVARTFQNIALSPRVSVLDNLLVARHRLMRSGFLADGLKLPRARRERAEHEARVREIAELLGLTELERPVGTLSYGTRKRVELARALCAEPELLLLDEPVAGMVRDESAAMADAISRARAELGISVLLVEHDMTFVMGMADRVTVLDFGKRIADGTPATVQRDPDVLKAYLGAAA</sequence>
<dbReference type="CDD" id="cd03219">
    <property type="entry name" value="ABC_Mj1267_LivG_branched"/>
    <property type="match status" value="1"/>
</dbReference>
<organism evidence="7 8">
    <name type="scientific">Solirubrobacter deserti</name>
    <dbReference type="NCBI Taxonomy" id="2282478"/>
    <lineage>
        <taxon>Bacteria</taxon>
        <taxon>Bacillati</taxon>
        <taxon>Actinomycetota</taxon>
        <taxon>Thermoleophilia</taxon>
        <taxon>Solirubrobacterales</taxon>
        <taxon>Solirubrobacteraceae</taxon>
        <taxon>Solirubrobacter</taxon>
    </lineage>
</organism>
<dbReference type="PROSITE" id="PS00211">
    <property type="entry name" value="ABC_TRANSPORTER_1"/>
    <property type="match status" value="1"/>
</dbReference>
<reference evidence="7" key="1">
    <citation type="submission" date="2022-10" db="EMBL/GenBank/DDBJ databases">
        <title>The WGS of Solirubrobacter sp. CPCC 204708.</title>
        <authorList>
            <person name="Jiang Z."/>
        </authorList>
    </citation>
    <scope>NUCLEOTIDE SEQUENCE</scope>
    <source>
        <strain evidence="7">CPCC 204708</strain>
    </source>
</reference>
<evidence type="ECO:0000256" key="1">
    <source>
        <dbReference type="ARBA" id="ARBA00005417"/>
    </source>
</evidence>
<dbReference type="InterPro" id="IPR052156">
    <property type="entry name" value="BCAA_Transport_ATP-bd_LivF"/>
</dbReference>
<keyword evidence="8" id="KW-1185">Reference proteome</keyword>
<evidence type="ECO:0000313" key="7">
    <source>
        <dbReference type="EMBL" id="MDA0139470.1"/>
    </source>
</evidence>
<dbReference type="Proteomes" id="UP001147700">
    <property type="component" value="Unassembled WGS sequence"/>
</dbReference>
<feature type="domain" description="ABC transporter" evidence="6">
    <location>
        <begin position="1"/>
        <end position="237"/>
    </location>
</feature>
<dbReference type="InterPro" id="IPR003439">
    <property type="entry name" value="ABC_transporter-like_ATP-bd"/>
</dbReference>
<keyword evidence="3" id="KW-0547">Nucleotide-binding</keyword>
<dbReference type="Pfam" id="PF12399">
    <property type="entry name" value="BCA_ABC_TP_C"/>
    <property type="match status" value="1"/>
</dbReference>
<evidence type="ECO:0000313" key="8">
    <source>
        <dbReference type="Proteomes" id="UP001147700"/>
    </source>
</evidence>
<evidence type="ECO:0000256" key="3">
    <source>
        <dbReference type="ARBA" id="ARBA00022741"/>
    </source>
</evidence>
<dbReference type="InterPro" id="IPR027417">
    <property type="entry name" value="P-loop_NTPase"/>
</dbReference>
<dbReference type="PROSITE" id="PS50893">
    <property type="entry name" value="ABC_TRANSPORTER_2"/>
    <property type="match status" value="2"/>
</dbReference>
<name>A0ABT4RLM6_9ACTN</name>
<feature type="domain" description="ABC transporter" evidence="6">
    <location>
        <begin position="255"/>
        <end position="502"/>
    </location>
</feature>
<dbReference type="EMBL" id="JAPCID010000026">
    <property type="protein sequence ID" value="MDA0139470.1"/>
    <property type="molecule type" value="Genomic_DNA"/>
</dbReference>
<dbReference type="CDD" id="cd03224">
    <property type="entry name" value="ABC_TM1139_LivF_branched"/>
    <property type="match status" value="1"/>
</dbReference>
<evidence type="ECO:0000256" key="5">
    <source>
        <dbReference type="ARBA" id="ARBA00022970"/>
    </source>
</evidence>